<keyword evidence="2" id="KW-1185">Reference proteome</keyword>
<gene>
    <name evidence="1" type="ORF">H8S47_12500</name>
</gene>
<proteinExistence type="predicted"/>
<dbReference type="Proteomes" id="UP000597613">
    <property type="component" value="Unassembled WGS sequence"/>
</dbReference>
<evidence type="ECO:0000313" key="2">
    <source>
        <dbReference type="Proteomes" id="UP000597613"/>
    </source>
</evidence>
<dbReference type="RefSeq" id="WP_187504207.1">
    <property type="nucleotide sequence ID" value="NZ_CP162536.1"/>
</dbReference>
<dbReference type="EMBL" id="JACONT010000026">
    <property type="protein sequence ID" value="MBC3942492.1"/>
    <property type="molecule type" value="Genomic_DNA"/>
</dbReference>
<protein>
    <submittedName>
        <fullName evidence="1">Methionyl-tRNA formyltransferase</fullName>
    </submittedName>
</protein>
<name>A0ABR7APV1_9SPHN</name>
<evidence type="ECO:0000313" key="1">
    <source>
        <dbReference type="EMBL" id="MBC3942492.1"/>
    </source>
</evidence>
<accession>A0ABR7APV1</accession>
<organism evidence="1 2">
    <name type="scientific">Sphingomonas albertensis</name>
    <dbReference type="NCBI Taxonomy" id="2762591"/>
    <lineage>
        <taxon>Bacteria</taxon>
        <taxon>Pseudomonadati</taxon>
        <taxon>Pseudomonadota</taxon>
        <taxon>Alphaproteobacteria</taxon>
        <taxon>Sphingomonadales</taxon>
        <taxon>Sphingomonadaceae</taxon>
        <taxon>Sphingomonas</taxon>
    </lineage>
</organism>
<sequence>MATIREFTYEPVVREAKHSDVRAVVRAGDADGEKFVQIDTYGSADREIGDKQSQSIRLTKEAFDFIKLVAERHF</sequence>
<reference evidence="1 2" key="1">
    <citation type="submission" date="2020-08" db="EMBL/GenBank/DDBJ databases">
        <title>Putative novel bacterial strains isolated from necrotic wheat leaf tissues caused by Xanthomonas translucens.</title>
        <authorList>
            <person name="Tambong J.T."/>
        </authorList>
    </citation>
    <scope>NUCLEOTIDE SEQUENCE [LARGE SCALE GENOMIC DNA]</scope>
    <source>
        <strain evidence="2">DOAB 1063</strain>
    </source>
</reference>
<comment type="caution">
    <text evidence="1">The sequence shown here is derived from an EMBL/GenBank/DDBJ whole genome shotgun (WGS) entry which is preliminary data.</text>
</comment>